<dbReference type="GeneID" id="105364825"/>
<evidence type="ECO:0000256" key="5">
    <source>
        <dbReference type="ARBA" id="ARBA00048964"/>
    </source>
</evidence>
<dbReference type="GO" id="GO:0006048">
    <property type="term" value="P:UDP-N-acetylglucosamine biosynthetic process"/>
    <property type="evidence" value="ECO:0007669"/>
    <property type="project" value="UniProtKB-UniRule"/>
</dbReference>
<dbReference type="CTD" id="43504"/>
<dbReference type="InterPro" id="IPR016181">
    <property type="entry name" value="Acyl_CoA_acyltransferase"/>
</dbReference>
<dbReference type="Proteomes" id="UP000695007">
    <property type="component" value="Unplaced"/>
</dbReference>
<name>A0AAJ6YN43_9HYME</name>
<organism evidence="8 9">
    <name type="scientific">Ceratosolen solmsi marchali</name>
    <dbReference type="NCBI Taxonomy" id="326594"/>
    <lineage>
        <taxon>Eukaryota</taxon>
        <taxon>Metazoa</taxon>
        <taxon>Ecdysozoa</taxon>
        <taxon>Arthropoda</taxon>
        <taxon>Hexapoda</taxon>
        <taxon>Insecta</taxon>
        <taxon>Pterygota</taxon>
        <taxon>Neoptera</taxon>
        <taxon>Endopterygota</taxon>
        <taxon>Hymenoptera</taxon>
        <taxon>Apocrita</taxon>
        <taxon>Proctotrupomorpha</taxon>
        <taxon>Chalcidoidea</taxon>
        <taxon>Agaonidae</taxon>
        <taxon>Agaoninae</taxon>
        <taxon>Ceratosolen</taxon>
    </lineage>
</organism>
<dbReference type="GO" id="GO:0004343">
    <property type="term" value="F:glucosamine 6-phosphate N-acetyltransferase activity"/>
    <property type="evidence" value="ECO:0007669"/>
    <property type="project" value="UniProtKB-UniRule"/>
</dbReference>
<reference evidence="9" key="1">
    <citation type="submission" date="2025-08" db="UniProtKB">
        <authorList>
            <consortium name="RefSeq"/>
        </authorList>
    </citation>
    <scope>IDENTIFICATION</scope>
</reference>
<evidence type="ECO:0000256" key="1">
    <source>
        <dbReference type="ARBA" id="ARBA00004832"/>
    </source>
</evidence>
<evidence type="ECO:0000256" key="3">
    <source>
        <dbReference type="ARBA" id="ARBA00022679"/>
    </source>
</evidence>
<evidence type="ECO:0000256" key="6">
    <source>
        <dbReference type="RuleBase" id="RU365086"/>
    </source>
</evidence>
<evidence type="ECO:0000256" key="2">
    <source>
        <dbReference type="ARBA" id="ARBA00006048"/>
    </source>
</evidence>
<evidence type="ECO:0000256" key="4">
    <source>
        <dbReference type="ARBA" id="ARBA00023315"/>
    </source>
</evidence>
<dbReference type="SUPFAM" id="SSF55729">
    <property type="entry name" value="Acyl-CoA N-acyltransferases (Nat)"/>
    <property type="match status" value="1"/>
</dbReference>
<dbReference type="FunFam" id="3.40.630.30:FF:000043">
    <property type="entry name" value="Glucosamine 6-phosphate N-acetyltransferase"/>
    <property type="match status" value="1"/>
</dbReference>
<evidence type="ECO:0000313" key="8">
    <source>
        <dbReference type="Proteomes" id="UP000695007"/>
    </source>
</evidence>
<accession>A0AAJ6YN43</accession>
<proteinExistence type="inferred from homology"/>
<keyword evidence="8" id="KW-1185">Reference proteome</keyword>
<dbReference type="EC" id="2.3.1.4" evidence="6"/>
<sequence>MSNLRIQDVASKIGIDLFNPSLLEKVSNQLPSDNLTFRPLNSRDYDKGFLQLLEQLTKVGNVTQDQFLNCFCNMKTSGGYYIVVVEDLNCGKVIGSATLVIEQKFIHNCGLHGLLEDVVVNSEYRGKQLGKLIVAAIKQIATTLKCYKLTLNCQDHLIPFYENLGFKRETGNANSMHVRFINDNPVEQSRL</sequence>
<comment type="similarity">
    <text evidence="2 6">Belongs to the acetyltransferase family. GNA1 subfamily.</text>
</comment>
<dbReference type="RefSeq" id="XP_011501157.1">
    <property type="nucleotide sequence ID" value="XM_011502855.1"/>
</dbReference>
<dbReference type="PROSITE" id="PS51186">
    <property type="entry name" value="GNAT"/>
    <property type="match status" value="1"/>
</dbReference>
<comment type="catalytic activity">
    <reaction evidence="5 6">
        <text>D-glucosamine 6-phosphate + acetyl-CoA = N-acetyl-D-glucosamine 6-phosphate + CoA + H(+)</text>
        <dbReference type="Rhea" id="RHEA:10292"/>
        <dbReference type="ChEBI" id="CHEBI:15378"/>
        <dbReference type="ChEBI" id="CHEBI:57287"/>
        <dbReference type="ChEBI" id="CHEBI:57288"/>
        <dbReference type="ChEBI" id="CHEBI:57513"/>
        <dbReference type="ChEBI" id="CHEBI:58725"/>
        <dbReference type="EC" id="2.3.1.4"/>
    </reaction>
</comment>
<dbReference type="CDD" id="cd04301">
    <property type="entry name" value="NAT_SF"/>
    <property type="match status" value="1"/>
</dbReference>
<dbReference type="KEGG" id="csol:105364825"/>
<dbReference type="PANTHER" id="PTHR13355:SF11">
    <property type="entry name" value="GLUCOSAMINE 6-PHOSPHATE N-ACETYLTRANSFERASE"/>
    <property type="match status" value="1"/>
</dbReference>
<dbReference type="PANTHER" id="PTHR13355">
    <property type="entry name" value="GLUCOSAMINE 6-PHOSPHATE N-ACETYLTRANSFERASE"/>
    <property type="match status" value="1"/>
</dbReference>
<dbReference type="AlphaFoldDB" id="A0AAJ6YN43"/>
<protein>
    <recommendedName>
        <fullName evidence="6">Glucosamine 6-phosphate N-acetyltransferase</fullName>
        <ecNumber evidence="6">2.3.1.4</ecNumber>
    </recommendedName>
</protein>
<keyword evidence="3 6" id="KW-0808">Transferase</keyword>
<keyword evidence="4 6" id="KW-0012">Acyltransferase</keyword>
<feature type="domain" description="N-acetyltransferase" evidence="7">
    <location>
        <begin position="35"/>
        <end position="185"/>
    </location>
</feature>
<dbReference type="Pfam" id="PF00583">
    <property type="entry name" value="Acetyltransf_1"/>
    <property type="match status" value="1"/>
</dbReference>
<dbReference type="InterPro" id="IPR000182">
    <property type="entry name" value="GNAT_dom"/>
</dbReference>
<comment type="pathway">
    <text evidence="1 6">Nucleotide-sugar biosynthesis; UDP-N-acetyl-alpha-D-glucosamine biosynthesis; N-acetyl-alpha-D-glucosamine 1-phosphate from alpha-D-glucosamine 6-phosphate (route I): step 1/2.</text>
</comment>
<evidence type="ECO:0000259" key="7">
    <source>
        <dbReference type="PROSITE" id="PS51186"/>
    </source>
</evidence>
<dbReference type="InterPro" id="IPR039143">
    <property type="entry name" value="GNPNAT1-like"/>
</dbReference>
<evidence type="ECO:0000313" key="9">
    <source>
        <dbReference type="RefSeq" id="XP_011501157.1"/>
    </source>
</evidence>
<dbReference type="Gene3D" id="3.40.630.30">
    <property type="match status" value="1"/>
</dbReference>
<gene>
    <name evidence="9" type="primary">LOC105364825</name>
</gene>